<feature type="region of interest" description="Disordered" evidence="1">
    <location>
        <begin position="847"/>
        <end position="876"/>
    </location>
</feature>
<proteinExistence type="predicted"/>
<evidence type="ECO:0000313" key="3">
    <source>
        <dbReference type="Proteomes" id="UP000243081"/>
    </source>
</evidence>
<sequence length="936" mass="101278">MATTPTAAHARRHARQDSNGGIAPLRPQASSPTLTNPDMILPDYDEPEPLPPSLHHQSHGWRSMPLDTDQMFDIPDVVDSSTAYPLNTPIIYGNGTMLSDIGEVTEVESNVGGPTRQLSGRSNLSRRGNYEDDNMTARLSPPSAGGQKKFVRRAPGANARDYRTSVDSAHTIPTHHDGTFGDFDDSISIDDSNFQGDDEDSVASFYLEEHTIPRDALPPKSSDLSTNEDRYSTSSISRRAEQILANAKRRLTTMEGNLTRARTFSYSSVSDGSTPSPIRTPKSPGFRTPVHARNISDHSIAAPMPNAMPPRSASALGAAGGYRQPLPQSRSADAILRTSHGISEHPLDLALEPLSEDDGTQDGDNSDSTQIARYASPTFNGYNDGGIVRSSSAAQMRGIQDQMNGLKGKIFSLREQAAADSMKRRSLQSLRAQSLFTNARVEGGESESKQVDAQDEGSPALGSPFRPNFAQEDDDLPAEPDVERTPPWKKAERDLVVARHSPMQNLHQAYLKDENTPPKTKATAAKEKFDKLEQSGYADEDEDLHTENGDAEDAAEILTTDLTEEEAAKNLEARDLDADSVSESGDSLYHEAHQHPVSHEDREDAFDYEHFFLHSAMGHLSRQSYRNPDDDDSGSTCSEDSVETTRAVPTAASGRPRRPSLDTMTSIDSFATAREGRDSRASTVDTADDGYESPIIGVAQSQKQKDERLTSATQESGSSSEDSRSSRERQRPRGAFQFRSSTMAADGLGHPKRLGLHRPSVSSFESTGTNRSFPLIGKSRLSGSTTPRDSPDHMMRSLRSQPQSRRSSLNEHVLARMSNGSIAGSANGSQNGSANGSVDGSVIGPCSGSVNGSAPRHSSSVNGGAVNGSQSVALPSPTMQPLRGEDQESIDLLLASIQKCAIGLRDRTPSGIKMHDTYRRRLEAARQILDGAPDSF</sequence>
<feature type="compositionally biased region" description="Basic and acidic residues" evidence="1">
    <location>
        <begin position="442"/>
        <end position="452"/>
    </location>
</feature>
<feature type="compositionally biased region" description="Basic and acidic residues" evidence="1">
    <location>
        <begin position="721"/>
        <end position="731"/>
    </location>
</feature>
<feature type="region of interest" description="Disordered" evidence="1">
    <location>
        <begin position="622"/>
        <end position="809"/>
    </location>
</feature>
<feature type="region of interest" description="Disordered" evidence="1">
    <location>
        <begin position="213"/>
        <end position="236"/>
    </location>
</feature>
<feature type="region of interest" description="Disordered" evidence="1">
    <location>
        <begin position="821"/>
        <end position="840"/>
    </location>
</feature>
<dbReference type="OrthoDB" id="3438840at2759"/>
<gene>
    <name evidence="2" type="ORF">LLEC1_06949</name>
</gene>
<protein>
    <submittedName>
        <fullName evidence="2">Uncharacterized protein</fullName>
    </submittedName>
</protein>
<evidence type="ECO:0000256" key="1">
    <source>
        <dbReference type="SAM" id="MobiDB-lite"/>
    </source>
</evidence>
<feature type="compositionally biased region" description="Basic and acidic residues" evidence="1">
    <location>
        <begin position="566"/>
        <end position="577"/>
    </location>
</feature>
<feature type="compositionally biased region" description="Acidic residues" evidence="1">
    <location>
        <begin position="538"/>
        <end position="555"/>
    </location>
</feature>
<feature type="region of interest" description="Disordered" evidence="1">
    <location>
        <begin position="438"/>
        <end position="602"/>
    </location>
</feature>
<feature type="compositionally biased region" description="Low complexity" evidence="1">
    <location>
        <begin position="821"/>
        <end position="837"/>
    </location>
</feature>
<evidence type="ECO:0000313" key="2">
    <source>
        <dbReference type="EMBL" id="OAR04415.1"/>
    </source>
</evidence>
<dbReference type="AlphaFoldDB" id="A0A179IPZ2"/>
<feature type="compositionally biased region" description="Low complexity" evidence="1">
    <location>
        <begin position="858"/>
        <end position="872"/>
    </location>
</feature>
<feature type="compositionally biased region" description="Polar residues" evidence="1">
    <location>
        <begin position="760"/>
        <end position="772"/>
    </location>
</feature>
<organism evidence="2 3">
    <name type="scientific">Cordyceps confragosa</name>
    <name type="common">Lecanicillium lecanii</name>
    <dbReference type="NCBI Taxonomy" id="2714763"/>
    <lineage>
        <taxon>Eukaryota</taxon>
        <taxon>Fungi</taxon>
        <taxon>Dikarya</taxon>
        <taxon>Ascomycota</taxon>
        <taxon>Pezizomycotina</taxon>
        <taxon>Sordariomycetes</taxon>
        <taxon>Hypocreomycetidae</taxon>
        <taxon>Hypocreales</taxon>
        <taxon>Cordycipitaceae</taxon>
        <taxon>Akanthomyces</taxon>
    </lineage>
</organism>
<name>A0A179IPZ2_CORDF</name>
<feature type="compositionally biased region" description="Basic and acidic residues" evidence="1">
    <location>
        <begin position="524"/>
        <end position="533"/>
    </location>
</feature>
<dbReference type="OMA" id="LNVMEGN"/>
<keyword evidence="3" id="KW-1185">Reference proteome</keyword>
<feature type="compositionally biased region" description="Acidic residues" evidence="1">
    <location>
        <begin position="471"/>
        <end position="480"/>
    </location>
</feature>
<dbReference type="EMBL" id="LUKN01000217">
    <property type="protein sequence ID" value="OAR04415.1"/>
    <property type="molecule type" value="Genomic_DNA"/>
</dbReference>
<feature type="compositionally biased region" description="Low complexity" evidence="1">
    <location>
        <begin position="797"/>
        <end position="807"/>
    </location>
</feature>
<feature type="region of interest" description="Disordered" evidence="1">
    <location>
        <begin position="1"/>
        <end position="62"/>
    </location>
</feature>
<feature type="compositionally biased region" description="Polar residues" evidence="1">
    <location>
        <begin position="116"/>
        <end position="126"/>
    </location>
</feature>
<accession>A0A179IPZ2</accession>
<reference evidence="2 3" key="1">
    <citation type="submission" date="2016-03" db="EMBL/GenBank/DDBJ databases">
        <title>Fine-scale spatial genetic structure of a fungal parasite of coffee scale insects.</title>
        <authorList>
            <person name="Jackson D."/>
            <person name="Zemenick K.A."/>
            <person name="Malloure B."/>
            <person name="Quandt C.A."/>
            <person name="James T.Y."/>
        </authorList>
    </citation>
    <scope>NUCLEOTIDE SEQUENCE [LARGE SCALE GENOMIC DNA]</scope>
    <source>
        <strain evidence="2 3">UM487</strain>
    </source>
</reference>
<comment type="caution">
    <text evidence="2">The sequence shown here is derived from an EMBL/GenBank/DDBJ whole genome shotgun (WGS) entry which is preliminary data.</text>
</comment>
<feature type="region of interest" description="Disordered" evidence="1">
    <location>
        <begin position="110"/>
        <end position="149"/>
    </location>
</feature>
<feature type="region of interest" description="Disordered" evidence="1">
    <location>
        <begin position="266"/>
        <end position="289"/>
    </location>
</feature>
<feature type="compositionally biased region" description="Basic and acidic residues" evidence="1">
    <location>
        <begin position="588"/>
        <end position="602"/>
    </location>
</feature>
<feature type="compositionally biased region" description="Polar residues" evidence="1">
    <location>
        <begin position="266"/>
        <end position="277"/>
    </location>
</feature>
<dbReference type="Proteomes" id="UP000243081">
    <property type="component" value="Unassembled WGS sequence"/>
</dbReference>
<feature type="compositionally biased region" description="Basic and acidic residues" evidence="1">
    <location>
        <begin position="481"/>
        <end position="497"/>
    </location>
</feature>